<evidence type="ECO:0000313" key="3">
    <source>
        <dbReference type="Proteomes" id="UP000547458"/>
    </source>
</evidence>
<dbReference type="InterPro" id="IPR016181">
    <property type="entry name" value="Acyl_CoA_acyltransferase"/>
</dbReference>
<dbReference type="Pfam" id="PF00583">
    <property type="entry name" value="Acetyltransf_1"/>
    <property type="match status" value="1"/>
</dbReference>
<dbReference type="Gene3D" id="3.40.630.30">
    <property type="match status" value="1"/>
</dbReference>
<dbReference type="AlphaFoldDB" id="A0A846RLL7"/>
<dbReference type="CDD" id="cd04301">
    <property type="entry name" value="NAT_SF"/>
    <property type="match status" value="1"/>
</dbReference>
<name>A0A846RLL7_9MICC</name>
<keyword evidence="2" id="KW-0808">Transferase</keyword>
<reference evidence="2 3" key="1">
    <citation type="submission" date="2020-03" db="EMBL/GenBank/DDBJ databases">
        <title>Sequencing the genomes of 1000 actinobacteria strains.</title>
        <authorList>
            <person name="Klenk H.-P."/>
        </authorList>
    </citation>
    <scope>NUCLEOTIDE SEQUENCE [LARGE SCALE GENOMIC DNA]</scope>
    <source>
        <strain evidence="2 3">DSM 16403</strain>
    </source>
</reference>
<keyword evidence="3" id="KW-1185">Reference proteome</keyword>
<feature type="domain" description="N-acetyltransferase" evidence="1">
    <location>
        <begin position="16"/>
        <end position="194"/>
    </location>
</feature>
<evidence type="ECO:0000313" key="2">
    <source>
        <dbReference type="EMBL" id="NJC21007.1"/>
    </source>
</evidence>
<accession>A0A846RLL7</accession>
<dbReference type="GO" id="GO:0016747">
    <property type="term" value="F:acyltransferase activity, transferring groups other than amino-acyl groups"/>
    <property type="evidence" value="ECO:0007669"/>
    <property type="project" value="InterPro"/>
</dbReference>
<proteinExistence type="predicted"/>
<evidence type="ECO:0000259" key="1">
    <source>
        <dbReference type="PROSITE" id="PS51186"/>
    </source>
</evidence>
<dbReference type="SUPFAM" id="SSF55729">
    <property type="entry name" value="Acyl-CoA N-acyltransferases (Nat)"/>
    <property type="match status" value="2"/>
</dbReference>
<dbReference type="InterPro" id="IPR000182">
    <property type="entry name" value="GNAT_dom"/>
</dbReference>
<dbReference type="PROSITE" id="PS51186">
    <property type="entry name" value="GNAT"/>
    <property type="match status" value="1"/>
</dbReference>
<dbReference type="EMBL" id="JAATJL010000001">
    <property type="protein sequence ID" value="NJC21007.1"/>
    <property type="molecule type" value="Genomic_DNA"/>
</dbReference>
<sequence length="359" mass="38663">MSARSSFPIVELTIPSTMQAPGAPAFEAMVEVRNRVETGILGSGVLSYSAAELLPGFQNPYKPRRLFVAHDGGNVVARAILSWVTAAGSSTSSVTVEVDGAYRRRGIGSTMLDQLEDIVRGAGRPIIQSSVLHTAHTSGPSVAASSGFGSVPATDPGVRFLISRGYRLEQIKRVSFLEVGQDSRELTEHRKNAERIAGPDYELKLWSGATPPEYLTDLARLKTAMSLDDPPAGLKRTVDAWDEARIIKRDQDQTSSGRELLTAAVLHLPSGSLVGFTEISLPADVGGAAAQEDTLVISEHRGFSLGMLLKTTNLQRLGPETKIVYTFNAEENRPMLRVNEALGFRAVGYEGGWEKSIVS</sequence>
<dbReference type="Proteomes" id="UP000547458">
    <property type="component" value="Unassembled WGS sequence"/>
</dbReference>
<comment type="caution">
    <text evidence="2">The sequence shown here is derived from an EMBL/GenBank/DDBJ whole genome shotgun (WGS) entry which is preliminary data.</text>
</comment>
<organism evidence="2 3">
    <name type="scientific">Arthrobacter pigmenti</name>
    <dbReference type="NCBI Taxonomy" id="271432"/>
    <lineage>
        <taxon>Bacteria</taxon>
        <taxon>Bacillati</taxon>
        <taxon>Actinomycetota</taxon>
        <taxon>Actinomycetes</taxon>
        <taxon>Micrococcales</taxon>
        <taxon>Micrococcaceae</taxon>
        <taxon>Arthrobacter</taxon>
    </lineage>
</organism>
<gene>
    <name evidence="2" type="ORF">BJ994_000083</name>
</gene>
<dbReference type="RefSeq" id="WP_167990271.1">
    <property type="nucleotide sequence ID" value="NZ_JAATJL010000001.1"/>
</dbReference>
<protein>
    <submittedName>
        <fullName evidence="2">GNAT superfamily N-acetyltransferase</fullName>
    </submittedName>
</protein>